<gene>
    <name evidence="1" type="ORF">TNIN_483771</name>
</gene>
<dbReference type="AlphaFoldDB" id="A0A8X6WUV2"/>
<protein>
    <submittedName>
        <fullName evidence="1">Uncharacterized protein</fullName>
    </submittedName>
</protein>
<name>A0A8X6WUV2_9ARAC</name>
<organism evidence="1 2">
    <name type="scientific">Trichonephila inaurata madagascariensis</name>
    <dbReference type="NCBI Taxonomy" id="2747483"/>
    <lineage>
        <taxon>Eukaryota</taxon>
        <taxon>Metazoa</taxon>
        <taxon>Ecdysozoa</taxon>
        <taxon>Arthropoda</taxon>
        <taxon>Chelicerata</taxon>
        <taxon>Arachnida</taxon>
        <taxon>Araneae</taxon>
        <taxon>Araneomorphae</taxon>
        <taxon>Entelegynae</taxon>
        <taxon>Araneoidea</taxon>
        <taxon>Nephilidae</taxon>
        <taxon>Trichonephila</taxon>
        <taxon>Trichonephila inaurata</taxon>
    </lineage>
</organism>
<dbReference type="Proteomes" id="UP000886998">
    <property type="component" value="Unassembled WGS sequence"/>
</dbReference>
<proteinExistence type="predicted"/>
<evidence type="ECO:0000313" key="2">
    <source>
        <dbReference type="Proteomes" id="UP000886998"/>
    </source>
</evidence>
<evidence type="ECO:0000313" key="1">
    <source>
        <dbReference type="EMBL" id="GFY41185.1"/>
    </source>
</evidence>
<sequence>MLCPSLVHQIIQSGLANDSPHGLDKVSFKLIANWHSTSRMIPILQGSFGYYSIFIHPDIFHVFFEKYILTCNVGTRIEVYGFSKEEGYVFLKVE</sequence>
<keyword evidence="2" id="KW-1185">Reference proteome</keyword>
<accession>A0A8X6WUV2</accession>
<dbReference type="EMBL" id="BMAV01002338">
    <property type="protein sequence ID" value="GFY41185.1"/>
    <property type="molecule type" value="Genomic_DNA"/>
</dbReference>
<reference evidence="1" key="1">
    <citation type="submission" date="2020-08" db="EMBL/GenBank/DDBJ databases">
        <title>Multicomponent nature underlies the extraordinary mechanical properties of spider dragline silk.</title>
        <authorList>
            <person name="Kono N."/>
            <person name="Nakamura H."/>
            <person name="Mori M."/>
            <person name="Yoshida Y."/>
            <person name="Ohtoshi R."/>
            <person name="Malay A.D."/>
            <person name="Moran D.A.P."/>
            <person name="Tomita M."/>
            <person name="Numata K."/>
            <person name="Arakawa K."/>
        </authorList>
    </citation>
    <scope>NUCLEOTIDE SEQUENCE</scope>
</reference>
<comment type="caution">
    <text evidence="1">The sequence shown here is derived from an EMBL/GenBank/DDBJ whole genome shotgun (WGS) entry which is preliminary data.</text>
</comment>